<proteinExistence type="predicted"/>
<feature type="signal peptide" evidence="1">
    <location>
        <begin position="1"/>
        <end position="32"/>
    </location>
</feature>
<dbReference type="EMBL" id="PTIU01000021">
    <property type="protein sequence ID" value="PPK54005.1"/>
    <property type="molecule type" value="Genomic_DNA"/>
</dbReference>
<protein>
    <submittedName>
        <fullName evidence="3">Uncharacterized protein</fullName>
    </submittedName>
</protein>
<keyword evidence="5" id="KW-1185">Reference proteome</keyword>
<dbReference type="AlphaFoldDB" id="A0A2S6G4J7"/>
<evidence type="ECO:0000313" key="3">
    <source>
        <dbReference type="EMBL" id="PPK54005.1"/>
    </source>
</evidence>
<dbReference type="PROSITE" id="PS51257">
    <property type="entry name" value="PROKAR_LIPOPROTEIN"/>
    <property type="match status" value="1"/>
</dbReference>
<organism evidence="3 4">
    <name type="scientific">Marinobacter persicus</name>
    <dbReference type="NCBI Taxonomy" id="930118"/>
    <lineage>
        <taxon>Bacteria</taxon>
        <taxon>Pseudomonadati</taxon>
        <taxon>Pseudomonadota</taxon>
        <taxon>Gammaproteobacteria</taxon>
        <taxon>Pseudomonadales</taxon>
        <taxon>Marinobacteraceae</taxon>
        <taxon>Marinobacter</taxon>
    </lineage>
</organism>
<reference evidence="3 4" key="2">
    <citation type="submission" date="2018-02" db="EMBL/GenBank/DDBJ databases">
        <title>Subsurface microbial communities from deep shales in Ohio and West Virginia, USA.</title>
        <authorList>
            <person name="Wrighton K."/>
        </authorList>
    </citation>
    <scope>NUCLEOTIDE SEQUENCE [LARGE SCALE GENOMIC DNA]</scope>
    <source>
        <strain evidence="3 4">UTICA-S1B9</strain>
    </source>
</reference>
<comment type="caution">
    <text evidence="3">The sequence shown here is derived from an EMBL/GenBank/DDBJ whole genome shotgun (WGS) entry which is preliminary data.</text>
</comment>
<dbReference type="EMBL" id="PTIT01000022">
    <property type="protein sequence ID" value="PPK50667.1"/>
    <property type="molecule type" value="Genomic_DNA"/>
</dbReference>
<name>A0A2S6G4J7_9GAMM</name>
<accession>A0A2S6G4J7</accession>
<sequence length="150" mass="15275">MPTKPTHTYFRLSALSIAITSILGAGSANVSAACQKDMTAGETYTATADCAGNDFAVRINNVAADTLTVDNNVTLAGNGLTGQADYGAVAFGTAGSGAPLPEYDSSLISLINNGDILGYDDSVTSPMVAGNGILMHSNASSIPTNIREIR</sequence>
<evidence type="ECO:0000313" key="4">
    <source>
        <dbReference type="Proteomes" id="UP000239446"/>
    </source>
</evidence>
<feature type="chain" id="PRO_5015741637" evidence="1">
    <location>
        <begin position="33"/>
        <end position="150"/>
    </location>
</feature>
<dbReference type="RefSeq" id="WP_104416808.1">
    <property type="nucleotide sequence ID" value="NZ_PTIT01000022.1"/>
</dbReference>
<reference evidence="2 5" key="1">
    <citation type="submission" date="2018-02" db="EMBL/GenBank/DDBJ databases">
        <title>Deep subsurface shale carbon reservoir microbial communities from Ohio and West Virginia, USA.</title>
        <authorList>
            <person name="Wrighton K."/>
        </authorList>
    </citation>
    <scope>NUCLEOTIDE SEQUENCE [LARGE SCALE GENOMIC DNA]</scope>
    <source>
        <strain evidence="2 5">UTICA-S1B6</strain>
    </source>
</reference>
<evidence type="ECO:0000256" key="1">
    <source>
        <dbReference type="SAM" id="SignalP"/>
    </source>
</evidence>
<dbReference type="Proteomes" id="UP000239446">
    <property type="component" value="Unassembled WGS sequence"/>
</dbReference>
<dbReference type="Proteomes" id="UP000239648">
    <property type="component" value="Unassembled WGS sequence"/>
</dbReference>
<gene>
    <name evidence="3" type="ORF">B0H24_102158</name>
    <name evidence="2" type="ORF">BY455_12258</name>
</gene>
<evidence type="ECO:0000313" key="2">
    <source>
        <dbReference type="EMBL" id="PPK50667.1"/>
    </source>
</evidence>
<keyword evidence="1" id="KW-0732">Signal</keyword>
<evidence type="ECO:0000313" key="5">
    <source>
        <dbReference type="Proteomes" id="UP000239648"/>
    </source>
</evidence>